<dbReference type="Pfam" id="PF00583">
    <property type="entry name" value="Acetyltransf_1"/>
    <property type="match status" value="1"/>
</dbReference>
<reference evidence="2 3" key="1">
    <citation type="submission" date="2019-04" db="EMBL/GenBank/DDBJ databases">
        <title>Lewinella litorea sp. nov., isolated from a marine sand.</title>
        <authorList>
            <person name="Yoon J.-H."/>
        </authorList>
    </citation>
    <scope>NUCLEOTIDE SEQUENCE [LARGE SCALE GENOMIC DNA]</scope>
    <source>
        <strain evidence="2 3">HSMS-39</strain>
    </source>
</reference>
<keyword evidence="3" id="KW-1185">Reference proteome</keyword>
<dbReference type="PANTHER" id="PTHR43138">
    <property type="entry name" value="ACETYLTRANSFERASE, GNAT FAMILY"/>
    <property type="match status" value="1"/>
</dbReference>
<dbReference type="SUPFAM" id="SSF55729">
    <property type="entry name" value="Acyl-CoA N-acyltransferases (Nat)"/>
    <property type="match status" value="1"/>
</dbReference>
<name>A0A4S4N8Q9_9BACT</name>
<dbReference type="OrthoDB" id="5319888at2"/>
<keyword evidence="2" id="KW-0808">Transferase</keyword>
<dbReference type="EMBL" id="SRSF01000011">
    <property type="protein sequence ID" value="THH35606.1"/>
    <property type="molecule type" value="Genomic_DNA"/>
</dbReference>
<sequence length="169" mass="19385">MHLREATPSDYDAVWDIFQAVIRTGDTYVYPPDTPRADLQRYWFADYMHTFVVEAEGEILGTYILKANQPGLGDHVADCSYMVGERARGRGVGKLMCEHSIEFAHRSGYRAIQFNIVVSTNVAAVKLWQRFGFRIIGTTPQGFRHAKRGLVDTYIMYRELYPGRWRGNA</sequence>
<evidence type="ECO:0000259" key="1">
    <source>
        <dbReference type="PROSITE" id="PS51186"/>
    </source>
</evidence>
<evidence type="ECO:0000313" key="3">
    <source>
        <dbReference type="Proteomes" id="UP000308528"/>
    </source>
</evidence>
<dbReference type="InterPro" id="IPR000182">
    <property type="entry name" value="GNAT_dom"/>
</dbReference>
<evidence type="ECO:0000313" key="2">
    <source>
        <dbReference type="EMBL" id="THH35606.1"/>
    </source>
</evidence>
<dbReference type="PANTHER" id="PTHR43138:SF1">
    <property type="entry name" value="N-ACETYLTRANSFERASE ACA1"/>
    <property type="match status" value="1"/>
</dbReference>
<dbReference type="InterPro" id="IPR052742">
    <property type="entry name" value="Mito_N-acetyltransferase"/>
</dbReference>
<accession>A0A4S4N8Q9</accession>
<dbReference type="Gene3D" id="3.40.630.30">
    <property type="match status" value="1"/>
</dbReference>
<dbReference type="InterPro" id="IPR016181">
    <property type="entry name" value="Acyl_CoA_acyltransferase"/>
</dbReference>
<dbReference type="RefSeq" id="WP_136460404.1">
    <property type="nucleotide sequence ID" value="NZ_SRSF01000011.1"/>
</dbReference>
<dbReference type="Proteomes" id="UP000308528">
    <property type="component" value="Unassembled WGS sequence"/>
</dbReference>
<dbReference type="CDD" id="cd04301">
    <property type="entry name" value="NAT_SF"/>
    <property type="match status" value="1"/>
</dbReference>
<protein>
    <submittedName>
        <fullName evidence="2">GNAT family N-acetyltransferase</fullName>
    </submittedName>
</protein>
<gene>
    <name evidence="2" type="ORF">E4021_16085</name>
</gene>
<dbReference type="AlphaFoldDB" id="A0A4S4N8Q9"/>
<proteinExistence type="predicted"/>
<feature type="domain" description="N-acetyltransferase" evidence="1">
    <location>
        <begin position="1"/>
        <end position="161"/>
    </location>
</feature>
<dbReference type="GO" id="GO:0016747">
    <property type="term" value="F:acyltransferase activity, transferring groups other than amino-acyl groups"/>
    <property type="evidence" value="ECO:0007669"/>
    <property type="project" value="InterPro"/>
</dbReference>
<dbReference type="PROSITE" id="PS51186">
    <property type="entry name" value="GNAT"/>
    <property type="match status" value="1"/>
</dbReference>
<comment type="caution">
    <text evidence="2">The sequence shown here is derived from an EMBL/GenBank/DDBJ whole genome shotgun (WGS) entry which is preliminary data.</text>
</comment>
<organism evidence="2 3">
    <name type="scientific">Neolewinella litorea</name>
    <dbReference type="NCBI Taxonomy" id="2562452"/>
    <lineage>
        <taxon>Bacteria</taxon>
        <taxon>Pseudomonadati</taxon>
        <taxon>Bacteroidota</taxon>
        <taxon>Saprospiria</taxon>
        <taxon>Saprospirales</taxon>
        <taxon>Lewinellaceae</taxon>
        <taxon>Neolewinella</taxon>
    </lineage>
</organism>